<evidence type="ECO:0000256" key="3">
    <source>
        <dbReference type="ARBA" id="ARBA00022475"/>
    </source>
</evidence>
<evidence type="ECO:0000256" key="4">
    <source>
        <dbReference type="ARBA" id="ARBA00022692"/>
    </source>
</evidence>
<feature type="domain" description="ABC transmembrane type-1" evidence="11">
    <location>
        <begin position="17"/>
        <end position="298"/>
    </location>
</feature>
<dbReference type="RefSeq" id="WP_044040316.1">
    <property type="nucleotide sequence ID" value="NZ_HG917869.1"/>
</dbReference>
<evidence type="ECO:0000259" key="10">
    <source>
        <dbReference type="PROSITE" id="PS50893"/>
    </source>
</evidence>
<accession>W6SK42</accession>
<evidence type="ECO:0000259" key="11">
    <source>
        <dbReference type="PROSITE" id="PS50929"/>
    </source>
</evidence>
<comment type="subcellular location">
    <subcellularLocation>
        <location evidence="1">Cell membrane</location>
        <topology evidence="1">Multi-pass membrane protein</topology>
    </subcellularLocation>
</comment>
<keyword evidence="13" id="KW-1185">Reference proteome</keyword>
<dbReference type="GO" id="GO:0016887">
    <property type="term" value="F:ATP hydrolysis activity"/>
    <property type="evidence" value="ECO:0007669"/>
    <property type="project" value="InterPro"/>
</dbReference>
<dbReference type="PROSITE" id="PS50929">
    <property type="entry name" value="ABC_TM1F"/>
    <property type="match status" value="1"/>
</dbReference>
<evidence type="ECO:0000313" key="12">
    <source>
        <dbReference type="EMBL" id="CDM70170.1"/>
    </source>
</evidence>
<dbReference type="CDD" id="cd18542">
    <property type="entry name" value="ABC_6TM_YknU_like"/>
    <property type="match status" value="1"/>
</dbReference>
<keyword evidence="5" id="KW-0547">Nucleotide-binding</keyword>
<feature type="transmembrane region" description="Helical" evidence="9">
    <location>
        <begin position="12"/>
        <end position="35"/>
    </location>
</feature>
<proteinExistence type="predicted"/>
<evidence type="ECO:0000256" key="5">
    <source>
        <dbReference type="ARBA" id="ARBA00022741"/>
    </source>
</evidence>
<dbReference type="STRING" id="1216932.CM240_3053"/>
<dbReference type="SUPFAM" id="SSF52540">
    <property type="entry name" value="P-loop containing nucleoside triphosphate hydrolases"/>
    <property type="match status" value="1"/>
</dbReference>
<dbReference type="InterPro" id="IPR039421">
    <property type="entry name" value="Type_1_exporter"/>
</dbReference>
<evidence type="ECO:0000313" key="13">
    <source>
        <dbReference type="Proteomes" id="UP000019426"/>
    </source>
</evidence>
<dbReference type="Pfam" id="PF00005">
    <property type="entry name" value="ABC_tran"/>
    <property type="match status" value="1"/>
</dbReference>
<dbReference type="EMBL" id="HG917869">
    <property type="protein sequence ID" value="CDM70170.1"/>
    <property type="molecule type" value="Genomic_DNA"/>
</dbReference>
<dbReference type="HOGENOM" id="CLU_000604_84_3_9"/>
<organism evidence="12 13">
    <name type="scientific">Clostridium bornimense</name>
    <dbReference type="NCBI Taxonomy" id="1216932"/>
    <lineage>
        <taxon>Bacteria</taxon>
        <taxon>Bacillati</taxon>
        <taxon>Bacillota</taxon>
        <taxon>Clostridia</taxon>
        <taxon>Eubacteriales</taxon>
        <taxon>Clostridiaceae</taxon>
        <taxon>Clostridium</taxon>
    </lineage>
</organism>
<feature type="transmembrane region" description="Helical" evidence="9">
    <location>
        <begin position="51"/>
        <end position="72"/>
    </location>
</feature>
<dbReference type="PANTHER" id="PTHR43394:SF1">
    <property type="entry name" value="ATP-BINDING CASSETTE SUB-FAMILY B MEMBER 10, MITOCHONDRIAL"/>
    <property type="match status" value="1"/>
</dbReference>
<evidence type="ECO:0000256" key="6">
    <source>
        <dbReference type="ARBA" id="ARBA00022840"/>
    </source>
</evidence>
<evidence type="ECO:0000256" key="7">
    <source>
        <dbReference type="ARBA" id="ARBA00022989"/>
    </source>
</evidence>
<evidence type="ECO:0000256" key="2">
    <source>
        <dbReference type="ARBA" id="ARBA00022448"/>
    </source>
</evidence>
<dbReference type="SMART" id="SM00382">
    <property type="entry name" value="AAA"/>
    <property type="match status" value="1"/>
</dbReference>
<dbReference type="PANTHER" id="PTHR43394">
    <property type="entry name" value="ATP-DEPENDENT PERMEASE MDL1, MITOCHONDRIAL"/>
    <property type="match status" value="1"/>
</dbReference>
<sequence>MNRIIKYVLKHKLKLSIGTISMFIVIAADLCIPYMQKEFLDGGIIKGNHTVIIYTIAGILLMSLIKATFGYCKEYYYDLISSDVHEDIKNDLFNHLQKLEFKYFDGMNTGELMSRIGEDAENIWQTIGYGLRLFVENIIYFVFSTIILFSLNWELTLACIVVMIPIGIIEVKLEKVFGNCYGKISDKTAEINTTAQENIAGVRLVKAFAREKYEISKLLKMNREYYDLNMEQGKAIGRFFPPIEFLTNMSLIIMITLGGYLVMKKTITLGVLVAFSGYIWNLIWPMRMLGELTDMISRTIASAKKIFNIIDRLPVIKSNENCYNPEKVDGTIEFKNVCFKYDNENVLEDISIKIAKGSTVAIMGTTGSGKSTLVNLIGRYYDVHSGEIFIDGVNIKDYDLQVLRSNMSIVPQESFLFSDTIFNNITFSNNIATFDDVKDACTVSCCINFIENLPDGFNTEIGERGIGLSGGQKQRISIARALVRKAPIMILDDATSALDMETEHTLLQNLKSNKRTCTTFLIAHRISAVKDADMILYLEDGKIKENGTHKELLDLKGAYYNVYCEQFKDFKDTEIEVV</sequence>
<dbReference type="InterPro" id="IPR027417">
    <property type="entry name" value="P-loop_NTPase"/>
</dbReference>
<protein>
    <submittedName>
        <fullName evidence="12">ABC transporter, permease/ATP-binding protein</fullName>
    </submittedName>
</protein>
<feature type="transmembrane region" description="Helical" evidence="9">
    <location>
        <begin position="267"/>
        <end position="284"/>
    </location>
</feature>
<evidence type="ECO:0000256" key="8">
    <source>
        <dbReference type="ARBA" id="ARBA00023136"/>
    </source>
</evidence>
<feature type="transmembrane region" description="Helical" evidence="9">
    <location>
        <begin position="239"/>
        <end position="261"/>
    </location>
</feature>
<dbReference type="InterPro" id="IPR036640">
    <property type="entry name" value="ABC1_TM_sf"/>
</dbReference>
<dbReference type="InterPro" id="IPR003439">
    <property type="entry name" value="ABC_transporter-like_ATP-bd"/>
</dbReference>
<keyword evidence="4 9" id="KW-0812">Transmembrane</keyword>
<dbReference type="AlphaFoldDB" id="W6SK42"/>
<keyword evidence="8 9" id="KW-0472">Membrane</keyword>
<keyword evidence="6 12" id="KW-0067">ATP-binding</keyword>
<dbReference type="GO" id="GO:0005886">
    <property type="term" value="C:plasma membrane"/>
    <property type="evidence" value="ECO:0007669"/>
    <property type="project" value="UniProtKB-SubCell"/>
</dbReference>
<dbReference type="InterPro" id="IPR011527">
    <property type="entry name" value="ABC1_TM_dom"/>
</dbReference>
<reference evidence="12 13" key="1">
    <citation type="submission" date="2013-11" db="EMBL/GenBank/DDBJ databases">
        <title>Complete genome sequence of Clostridum sp. M2/40.</title>
        <authorList>
            <person name="Wibberg D."/>
            <person name="Puehler A."/>
            <person name="Schlueter A."/>
        </authorList>
    </citation>
    <scope>NUCLEOTIDE SEQUENCE [LARGE SCALE GENOMIC DNA]</scope>
    <source>
        <strain evidence="13">M2/40</strain>
    </source>
</reference>
<dbReference type="Proteomes" id="UP000019426">
    <property type="component" value="Chromosome M2/40_rep2"/>
</dbReference>
<keyword evidence="7 9" id="KW-1133">Transmembrane helix</keyword>
<dbReference type="GO" id="GO:0005524">
    <property type="term" value="F:ATP binding"/>
    <property type="evidence" value="ECO:0007669"/>
    <property type="project" value="UniProtKB-KW"/>
</dbReference>
<dbReference type="eggNOG" id="COG1132">
    <property type="taxonomic scope" value="Bacteria"/>
</dbReference>
<name>W6SK42_9CLOT</name>
<evidence type="ECO:0000256" key="1">
    <source>
        <dbReference type="ARBA" id="ARBA00004651"/>
    </source>
</evidence>
<dbReference type="SUPFAM" id="SSF90123">
    <property type="entry name" value="ABC transporter transmembrane region"/>
    <property type="match status" value="1"/>
</dbReference>
<keyword evidence="2" id="KW-0813">Transport</keyword>
<dbReference type="PROSITE" id="PS00211">
    <property type="entry name" value="ABC_TRANSPORTER_1"/>
    <property type="match status" value="1"/>
</dbReference>
<dbReference type="InterPro" id="IPR003593">
    <property type="entry name" value="AAA+_ATPase"/>
</dbReference>
<dbReference type="OrthoDB" id="9762778at2"/>
<feature type="domain" description="ABC transporter" evidence="10">
    <location>
        <begin position="332"/>
        <end position="565"/>
    </location>
</feature>
<gene>
    <name evidence="12" type="ORF">CM240_3053</name>
</gene>
<dbReference type="Gene3D" id="1.20.1560.10">
    <property type="entry name" value="ABC transporter type 1, transmembrane domain"/>
    <property type="match status" value="1"/>
</dbReference>
<dbReference type="FunFam" id="3.40.50.300:FF:000221">
    <property type="entry name" value="Multidrug ABC transporter ATP-binding protein"/>
    <property type="match status" value="1"/>
</dbReference>
<feature type="transmembrane region" description="Helical" evidence="9">
    <location>
        <begin position="129"/>
        <end position="149"/>
    </location>
</feature>
<dbReference type="GO" id="GO:0015421">
    <property type="term" value="F:ABC-type oligopeptide transporter activity"/>
    <property type="evidence" value="ECO:0007669"/>
    <property type="project" value="TreeGrafter"/>
</dbReference>
<dbReference type="KEGG" id="clt:CM240_3053"/>
<evidence type="ECO:0000256" key="9">
    <source>
        <dbReference type="SAM" id="Phobius"/>
    </source>
</evidence>
<dbReference type="PROSITE" id="PS50893">
    <property type="entry name" value="ABC_TRANSPORTER_2"/>
    <property type="match status" value="1"/>
</dbReference>
<keyword evidence="3" id="KW-1003">Cell membrane</keyword>
<dbReference type="PATRIC" id="fig|1216932.3.peg.3020"/>
<dbReference type="Pfam" id="PF00664">
    <property type="entry name" value="ABC_membrane"/>
    <property type="match status" value="1"/>
</dbReference>
<dbReference type="InterPro" id="IPR017871">
    <property type="entry name" value="ABC_transporter-like_CS"/>
</dbReference>
<dbReference type="Gene3D" id="3.40.50.300">
    <property type="entry name" value="P-loop containing nucleotide triphosphate hydrolases"/>
    <property type="match status" value="1"/>
</dbReference>